<gene>
    <name evidence="1" type="ORF">WISP_00052</name>
</gene>
<keyword evidence="2" id="KW-1185">Reference proteome</keyword>
<name>A0ABQ9DZX9_9PASS</name>
<comment type="caution">
    <text evidence="1">The sequence shown here is derived from an EMBL/GenBank/DDBJ whole genome shotgun (WGS) entry which is preliminary data.</text>
</comment>
<accession>A0ABQ9DZX9</accession>
<sequence length="123" mass="14456">MGMNHILNLLIVCIKPSKSILKTVVMHLLNTVPVSWWDSRQFLQRLGDTMQYLHCSVLQKCLDHFIVGNQSLPEVIRLPTDIQNSVPPNLFHHLLQELVEYTLAMRDYRQLQNHIRRIVLFDN</sequence>
<dbReference type="EMBL" id="WHWB01003454">
    <property type="protein sequence ID" value="KAJ7428945.1"/>
    <property type="molecule type" value="Genomic_DNA"/>
</dbReference>
<reference evidence="1" key="1">
    <citation type="submission" date="2019-10" db="EMBL/GenBank/DDBJ databases">
        <authorList>
            <person name="Soares A.E.R."/>
            <person name="Aleixo A."/>
            <person name="Schneider P."/>
            <person name="Miyaki C.Y."/>
            <person name="Schneider M.P."/>
            <person name="Mello C."/>
            <person name="Vasconcelos A.T.R."/>
        </authorList>
    </citation>
    <scope>NUCLEOTIDE SEQUENCE</scope>
    <source>
        <tissue evidence="1">Muscle</tissue>
    </source>
</reference>
<protein>
    <recommendedName>
        <fullName evidence="3">IPIL1 protein</fullName>
    </recommendedName>
</protein>
<proteinExistence type="predicted"/>
<evidence type="ECO:0008006" key="3">
    <source>
        <dbReference type="Google" id="ProtNLM"/>
    </source>
</evidence>
<evidence type="ECO:0000313" key="1">
    <source>
        <dbReference type="EMBL" id="KAJ7428945.1"/>
    </source>
</evidence>
<dbReference type="Proteomes" id="UP001145742">
    <property type="component" value="Unassembled WGS sequence"/>
</dbReference>
<evidence type="ECO:0000313" key="2">
    <source>
        <dbReference type="Proteomes" id="UP001145742"/>
    </source>
</evidence>
<organism evidence="1 2">
    <name type="scientific">Willisornis vidua</name>
    <name type="common">Xingu scale-backed antbird</name>
    <dbReference type="NCBI Taxonomy" id="1566151"/>
    <lineage>
        <taxon>Eukaryota</taxon>
        <taxon>Metazoa</taxon>
        <taxon>Chordata</taxon>
        <taxon>Craniata</taxon>
        <taxon>Vertebrata</taxon>
        <taxon>Euteleostomi</taxon>
        <taxon>Archelosauria</taxon>
        <taxon>Archosauria</taxon>
        <taxon>Dinosauria</taxon>
        <taxon>Saurischia</taxon>
        <taxon>Theropoda</taxon>
        <taxon>Coelurosauria</taxon>
        <taxon>Aves</taxon>
        <taxon>Neognathae</taxon>
        <taxon>Neoaves</taxon>
        <taxon>Telluraves</taxon>
        <taxon>Australaves</taxon>
        <taxon>Passeriformes</taxon>
        <taxon>Thamnophilidae</taxon>
        <taxon>Willisornis</taxon>
    </lineage>
</organism>
<dbReference type="InterPro" id="IPR026250">
    <property type="entry name" value="ITPRIP-like"/>
</dbReference>
<dbReference type="Gene3D" id="1.10.1410.40">
    <property type="match status" value="1"/>
</dbReference>
<dbReference type="PRINTS" id="PR02107">
    <property type="entry name" value="INOS145TPRIP"/>
</dbReference>